<gene>
    <name evidence="1" type="ORF">BJY14_007737</name>
</gene>
<sequence>MLVTSGGTGSHTYPALTTVQALRNLTRIDAWLLGVQLAPARTSHFAVLAA</sequence>
<dbReference type="AlphaFoldDB" id="A0A7Y9EQ63"/>
<evidence type="ECO:0000313" key="2">
    <source>
        <dbReference type="Proteomes" id="UP000529783"/>
    </source>
</evidence>
<name>A0A7Y9EQ63_9ACTN</name>
<organism evidence="1 2">
    <name type="scientific">Actinomadura luteofluorescens</name>
    <dbReference type="NCBI Taxonomy" id="46163"/>
    <lineage>
        <taxon>Bacteria</taxon>
        <taxon>Bacillati</taxon>
        <taxon>Actinomycetota</taxon>
        <taxon>Actinomycetes</taxon>
        <taxon>Streptosporangiales</taxon>
        <taxon>Thermomonosporaceae</taxon>
        <taxon>Actinomadura</taxon>
    </lineage>
</organism>
<proteinExistence type="predicted"/>
<protein>
    <submittedName>
        <fullName evidence="1">UDP-N-acetylglucosamine:LPS N-acetylglucosamine transferase</fullName>
    </submittedName>
</protein>
<dbReference type="GO" id="GO:0016740">
    <property type="term" value="F:transferase activity"/>
    <property type="evidence" value="ECO:0007669"/>
    <property type="project" value="UniProtKB-KW"/>
</dbReference>
<keyword evidence="2" id="KW-1185">Reference proteome</keyword>
<dbReference type="RefSeq" id="WP_179848081.1">
    <property type="nucleotide sequence ID" value="NZ_JACCBA010000001.1"/>
</dbReference>
<evidence type="ECO:0000313" key="1">
    <source>
        <dbReference type="EMBL" id="NYD51754.1"/>
    </source>
</evidence>
<dbReference type="Proteomes" id="UP000529783">
    <property type="component" value="Unassembled WGS sequence"/>
</dbReference>
<keyword evidence="1" id="KW-0808">Transferase</keyword>
<reference evidence="1 2" key="1">
    <citation type="submission" date="2020-07" db="EMBL/GenBank/DDBJ databases">
        <title>Sequencing the genomes of 1000 actinobacteria strains.</title>
        <authorList>
            <person name="Klenk H.-P."/>
        </authorList>
    </citation>
    <scope>NUCLEOTIDE SEQUENCE [LARGE SCALE GENOMIC DNA]</scope>
    <source>
        <strain evidence="1 2">DSM 40398</strain>
    </source>
</reference>
<dbReference type="EMBL" id="JACCBA010000001">
    <property type="protein sequence ID" value="NYD51754.1"/>
    <property type="molecule type" value="Genomic_DNA"/>
</dbReference>
<comment type="caution">
    <text evidence="1">The sequence shown here is derived from an EMBL/GenBank/DDBJ whole genome shotgun (WGS) entry which is preliminary data.</text>
</comment>
<accession>A0A7Y9EQ63</accession>